<dbReference type="PANTHER" id="PTHR44591">
    <property type="entry name" value="STRESS RESPONSE REGULATOR PROTEIN 1"/>
    <property type="match status" value="1"/>
</dbReference>
<organism evidence="4">
    <name type="scientific">Boseongicola sp. SB0664_bin_43</name>
    <dbReference type="NCBI Taxonomy" id="2604844"/>
    <lineage>
        <taxon>Bacteria</taxon>
        <taxon>Pseudomonadati</taxon>
        <taxon>Pseudomonadota</taxon>
        <taxon>Alphaproteobacteria</taxon>
        <taxon>Rhodobacterales</taxon>
        <taxon>Paracoccaceae</taxon>
        <taxon>Boseongicola</taxon>
    </lineage>
</organism>
<proteinExistence type="predicted"/>
<evidence type="ECO:0000256" key="2">
    <source>
        <dbReference type="PROSITE-ProRule" id="PRU00169"/>
    </source>
</evidence>
<name>A0A6B0XYX4_9RHOB</name>
<protein>
    <submittedName>
        <fullName evidence="4">Response regulator</fullName>
    </submittedName>
</protein>
<sequence length="129" mass="14085">MDRANKKILLVEDEDNIALALSFVIGRQGFQLTRVATGPDALDVLKADRPDLVVLDLMLPGCSGYEILQTIRESERLRDVRVLMISASAGEVVRKKGLALGADAFLTKPFSTSHLAEEICLLLDEPVHG</sequence>
<dbReference type="InterPro" id="IPR001789">
    <property type="entry name" value="Sig_transdc_resp-reg_receiver"/>
</dbReference>
<accession>A0A6B0XYX4</accession>
<dbReference type="Gene3D" id="3.40.50.2300">
    <property type="match status" value="1"/>
</dbReference>
<reference evidence="4" key="1">
    <citation type="submission" date="2019-09" db="EMBL/GenBank/DDBJ databases">
        <title>Characterisation of the sponge microbiome using genome-centric metagenomics.</title>
        <authorList>
            <person name="Engelberts J.P."/>
            <person name="Robbins S.J."/>
            <person name="De Goeij J.M."/>
            <person name="Aranda M."/>
            <person name="Bell S.C."/>
            <person name="Webster N.S."/>
        </authorList>
    </citation>
    <scope>NUCLEOTIDE SEQUENCE</scope>
    <source>
        <strain evidence="4">SB0664_bin_43</strain>
    </source>
</reference>
<dbReference type="EMBL" id="VXRY01000074">
    <property type="protein sequence ID" value="MXY32842.1"/>
    <property type="molecule type" value="Genomic_DNA"/>
</dbReference>
<dbReference type="PANTHER" id="PTHR44591:SF3">
    <property type="entry name" value="RESPONSE REGULATORY DOMAIN-CONTAINING PROTEIN"/>
    <property type="match status" value="1"/>
</dbReference>
<feature type="domain" description="Response regulatory" evidence="3">
    <location>
        <begin position="7"/>
        <end position="123"/>
    </location>
</feature>
<dbReference type="PROSITE" id="PS50110">
    <property type="entry name" value="RESPONSE_REGULATORY"/>
    <property type="match status" value="1"/>
</dbReference>
<feature type="modified residue" description="4-aspartylphosphate" evidence="2">
    <location>
        <position position="56"/>
    </location>
</feature>
<evidence type="ECO:0000313" key="4">
    <source>
        <dbReference type="EMBL" id="MXY32842.1"/>
    </source>
</evidence>
<gene>
    <name evidence="4" type="ORF">F4Y60_01875</name>
</gene>
<keyword evidence="1 2" id="KW-0597">Phosphoprotein</keyword>
<comment type="caution">
    <text evidence="4">The sequence shown here is derived from an EMBL/GenBank/DDBJ whole genome shotgun (WGS) entry which is preliminary data.</text>
</comment>
<dbReference type="CDD" id="cd17574">
    <property type="entry name" value="REC_OmpR"/>
    <property type="match status" value="1"/>
</dbReference>
<evidence type="ECO:0000256" key="1">
    <source>
        <dbReference type="ARBA" id="ARBA00022553"/>
    </source>
</evidence>
<dbReference type="AlphaFoldDB" id="A0A6B0XYX4"/>
<dbReference type="GO" id="GO:0000160">
    <property type="term" value="P:phosphorelay signal transduction system"/>
    <property type="evidence" value="ECO:0007669"/>
    <property type="project" value="InterPro"/>
</dbReference>
<evidence type="ECO:0000259" key="3">
    <source>
        <dbReference type="PROSITE" id="PS50110"/>
    </source>
</evidence>
<dbReference type="Pfam" id="PF00072">
    <property type="entry name" value="Response_reg"/>
    <property type="match status" value="1"/>
</dbReference>
<dbReference type="InterPro" id="IPR011006">
    <property type="entry name" value="CheY-like_superfamily"/>
</dbReference>
<dbReference type="InterPro" id="IPR050595">
    <property type="entry name" value="Bact_response_regulator"/>
</dbReference>
<dbReference type="SUPFAM" id="SSF52172">
    <property type="entry name" value="CheY-like"/>
    <property type="match status" value="1"/>
</dbReference>
<dbReference type="SMART" id="SM00448">
    <property type="entry name" value="REC"/>
    <property type="match status" value="1"/>
</dbReference>